<reference evidence="1" key="1">
    <citation type="submission" date="2022-08" db="EMBL/GenBank/DDBJ databases">
        <authorList>
            <person name="Kallberg Y."/>
            <person name="Tangrot J."/>
            <person name="Rosling A."/>
        </authorList>
    </citation>
    <scope>NUCLEOTIDE SEQUENCE</scope>
    <source>
        <strain evidence="1">Wild A</strain>
    </source>
</reference>
<evidence type="ECO:0000313" key="2">
    <source>
        <dbReference type="Proteomes" id="UP001153678"/>
    </source>
</evidence>
<proteinExistence type="predicted"/>
<name>A0A9W4WSU9_9GLOM</name>
<dbReference type="OrthoDB" id="2436253at2759"/>
<dbReference type="Proteomes" id="UP001153678">
    <property type="component" value="Unassembled WGS sequence"/>
</dbReference>
<keyword evidence="2" id="KW-1185">Reference proteome</keyword>
<protein>
    <submittedName>
        <fullName evidence="1">3646_t:CDS:1</fullName>
    </submittedName>
</protein>
<accession>A0A9W4WSU9</accession>
<dbReference type="EMBL" id="CAMKVN010003023">
    <property type="protein sequence ID" value="CAI2183430.1"/>
    <property type="molecule type" value="Genomic_DNA"/>
</dbReference>
<sequence>MDGNDQNESSSSFVFYNLGNITKNQTGLTILEEDVQELIKNLNLPKNLYNLLLFEDSQNEFSPQILINSLMALSDPTPFNLNLLELHIRTWVIVLERICFSPIRLSRELRESIYDSLAKFAEIHRKTTQVVEEGLENVFKPKSNQFSQQRSLEQNEYSVRKEIIAPNPRYSIGECILFKAKIPFKEGYSIYQ</sequence>
<evidence type="ECO:0000313" key="1">
    <source>
        <dbReference type="EMBL" id="CAI2183430.1"/>
    </source>
</evidence>
<dbReference type="AlphaFoldDB" id="A0A9W4WSU9"/>
<gene>
    <name evidence="1" type="ORF">FWILDA_LOCUS11074</name>
</gene>
<comment type="caution">
    <text evidence="1">The sequence shown here is derived from an EMBL/GenBank/DDBJ whole genome shotgun (WGS) entry which is preliminary data.</text>
</comment>
<organism evidence="1 2">
    <name type="scientific">Funneliformis geosporum</name>
    <dbReference type="NCBI Taxonomy" id="1117311"/>
    <lineage>
        <taxon>Eukaryota</taxon>
        <taxon>Fungi</taxon>
        <taxon>Fungi incertae sedis</taxon>
        <taxon>Mucoromycota</taxon>
        <taxon>Glomeromycotina</taxon>
        <taxon>Glomeromycetes</taxon>
        <taxon>Glomerales</taxon>
        <taxon>Glomeraceae</taxon>
        <taxon>Funneliformis</taxon>
    </lineage>
</organism>